<dbReference type="InterPro" id="IPR013766">
    <property type="entry name" value="Thioredoxin_domain"/>
</dbReference>
<dbReference type="CDD" id="cd02966">
    <property type="entry name" value="TlpA_like_family"/>
    <property type="match status" value="1"/>
</dbReference>
<reference evidence="3" key="1">
    <citation type="submission" date="2016-10" db="EMBL/GenBank/DDBJ databases">
        <authorList>
            <person name="Varghese N."/>
            <person name="Submissions S."/>
        </authorList>
    </citation>
    <scope>NUCLEOTIDE SEQUENCE [LARGE SCALE GENOMIC DNA]</scope>
    <source>
        <strain evidence="3">DSM 18733</strain>
    </source>
</reference>
<dbReference type="Gene3D" id="3.40.30.10">
    <property type="entry name" value="Glutaredoxin"/>
    <property type="match status" value="1"/>
</dbReference>
<dbReference type="STRING" id="407022.SAMN05661044_04200"/>
<evidence type="ECO:0000259" key="1">
    <source>
        <dbReference type="PROSITE" id="PS51352"/>
    </source>
</evidence>
<evidence type="ECO:0000313" key="2">
    <source>
        <dbReference type="EMBL" id="SEM08931.1"/>
    </source>
</evidence>
<dbReference type="RefSeq" id="WP_238383837.1">
    <property type="nucleotide sequence ID" value="NZ_FOAF01000007.1"/>
</dbReference>
<gene>
    <name evidence="2" type="ORF">SAMN05661044_04200</name>
</gene>
<dbReference type="GO" id="GO:0016853">
    <property type="term" value="F:isomerase activity"/>
    <property type="evidence" value="ECO:0007669"/>
    <property type="project" value="UniProtKB-KW"/>
</dbReference>
<dbReference type="Proteomes" id="UP000199421">
    <property type="component" value="Unassembled WGS sequence"/>
</dbReference>
<keyword evidence="3" id="KW-1185">Reference proteome</keyword>
<dbReference type="GO" id="GO:0016491">
    <property type="term" value="F:oxidoreductase activity"/>
    <property type="evidence" value="ECO:0007669"/>
    <property type="project" value="InterPro"/>
</dbReference>
<protein>
    <submittedName>
        <fullName evidence="2">Thiol-disulfide isomerase or thioredoxin</fullName>
    </submittedName>
</protein>
<dbReference type="Pfam" id="PF08534">
    <property type="entry name" value="Redoxin"/>
    <property type="match status" value="1"/>
</dbReference>
<dbReference type="SUPFAM" id="SSF52833">
    <property type="entry name" value="Thioredoxin-like"/>
    <property type="match status" value="1"/>
</dbReference>
<name>A0A1H7VI26_OLID1</name>
<sequence>MNTVKKNKTTKIISNLFFGLLLLSTVIMVFKPEAKAWVIKSLMKVGLFKADVPNRVQKNIKVVDKPTADILFVNEAKDVISLSSLKGKVVFINFWATWCPPCIAEMPSINKLHDQFKTNDQIVFLMVDVDNNFRRAKKFMDKNGYCLSVFAAGSEIPVSFLDKTIPSTIILDKQGNVVLHHVGGANYADAEMIDFIEKLVASK</sequence>
<accession>A0A1H7VI26</accession>
<dbReference type="PROSITE" id="PS51352">
    <property type="entry name" value="THIOREDOXIN_2"/>
    <property type="match status" value="1"/>
</dbReference>
<dbReference type="InterPro" id="IPR050553">
    <property type="entry name" value="Thioredoxin_ResA/DsbE_sf"/>
</dbReference>
<organism evidence="2 3">
    <name type="scientific">Olivibacter domesticus</name>
    <name type="common">Pseudosphingobacterium domesticum</name>
    <dbReference type="NCBI Taxonomy" id="407022"/>
    <lineage>
        <taxon>Bacteria</taxon>
        <taxon>Pseudomonadati</taxon>
        <taxon>Bacteroidota</taxon>
        <taxon>Sphingobacteriia</taxon>
        <taxon>Sphingobacteriales</taxon>
        <taxon>Sphingobacteriaceae</taxon>
        <taxon>Olivibacter</taxon>
    </lineage>
</organism>
<evidence type="ECO:0000313" key="3">
    <source>
        <dbReference type="Proteomes" id="UP000199421"/>
    </source>
</evidence>
<feature type="domain" description="Thioredoxin" evidence="1">
    <location>
        <begin position="60"/>
        <end position="201"/>
    </location>
</feature>
<proteinExistence type="predicted"/>
<keyword evidence="2" id="KW-0413">Isomerase</keyword>
<dbReference type="EMBL" id="FOAF01000007">
    <property type="protein sequence ID" value="SEM08931.1"/>
    <property type="molecule type" value="Genomic_DNA"/>
</dbReference>
<dbReference type="PANTHER" id="PTHR42852">
    <property type="entry name" value="THIOL:DISULFIDE INTERCHANGE PROTEIN DSBE"/>
    <property type="match status" value="1"/>
</dbReference>
<dbReference type="PANTHER" id="PTHR42852:SF17">
    <property type="entry name" value="THIOREDOXIN-LIKE PROTEIN HI_1115"/>
    <property type="match status" value="1"/>
</dbReference>
<dbReference type="InterPro" id="IPR013740">
    <property type="entry name" value="Redoxin"/>
</dbReference>
<dbReference type="InterPro" id="IPR036249">
    <property type="entry name" value="Thioredoxin-like_sf"/>
</dbReference>
<dbReference type="AlphaFoldDB" id="A0A1H7VI26"/>